<keyword evidence="5 10" id="KW-0812">Transmembrane</keyword>
<evidence type="ECO:0000256" key="9">
    <source>
        <dbReference type="ARBA" id="ARBA00023136"/>
    </source>
</evidence>
<keyword evidence="1 10" id="KW-0813">Transport</keyword>
<evidence type="ECO:0000256" key="7">
    <source>
        <dbReference type="ARBA" id="ARBA00022982"/>
    </source>
</evidence>
<feature type="transmembrane region" description="Helical" evidence="10">
    <location>
        <begin position="256"/>
        <end position="274"/>
    </location>
</feature>
<keyword evidence="2 10" id="KW-0597">Phosphoprotein</keyword>
<evidence type="ECO:0000256" key="2">
    <source>
        <dbReference type="ARBA" id="ARBA00022553"/>
    </source>
</evidence>
<feature type="transmembrane region" description="Helical" evidence="10">
    <location>
        <begin position="161"/>
        <end position="188"/>
    </location>
</feature>
<feature type="transmembrane region" description="Helical" evidence="10">
    <location>
        <begin position="67"/>
        <end position="84"/>
    </location>
</feature>
<dbReference type="Proteomes" id="UP000824205">
    <property type="component" value="Unassembled WGS sequence"/>
</dbReference>
<evidence type="ECO:0000256" key="3">
    <source>
        <dbReference type="ARBA" id="ARBA00022630"/>
    </source>
</evidence>
<reference evidence="11" key="2">
    <citation type="submission" date="2021-04" db="EMBL/GenBank/DDBJ databases">
        <authorList>
            <person name="Gilroy R."/>
        </authorList>
    </citation>
    <scope>NUCLEOTIDE SEQUENCE</scope>
    <source>
        <strain evidence="11">421</strain>
    </source>
</reference>
<evidence type="ECO:0000313" key="12">
    <source>
        <dbReference type="Proteomes" id="UP000824205"/>
    </source>
</evidence>
<feature type="transmembrane region" description="Helical" evidence="10">
    <location>
        <begin position="90"/>
        <end position="110"/>
    </location>
</feature>
<keyword evidence="9 10" id="KW-0472">Membrane</keyword>
<keyword evidence="8 10" id="KW-1133">Transmembrane helix</keyword>
<comment type="similarity">
    <text evidence="10">Belongs to the NqrB/RnfD family.</text>
</comment>
<feature type="transmembrane region" description="Helical" evidence="10">
    <location>
        <begin position="223"/>
        <end position="244"/>
    </location>
</feature>
<evidence type="ECO:0000256" key="1">
    <source>
        <dbReference type="ARBA" id="ARBA00022448"/>
    </source>
</evidence>
<accession>A0A9D1UGG7</accession>
<dbReference type="PANTHER" id="PTHR30578:SF0">
    <property type="entry name" value="ION-TRANSLOCATING OXIDOREDUCTASE COMPLEX SUBUNIT D"/>
    <property type="match status" value="1"/>
</dbReference>
<dbReference type="Pfam" id="PF03116">
    <property type="entry name" value="NQR2_RnfD_RnfE"/>
    <property type="match status" value="1"/>
</dbReference>
<dbReference type="GO" id="GO:0005886">
    <property type="term" value="C:plasma membrane"/>
    <property type="evidence" value="ECO:0007669"/>
    <property type="project" value="UniProtKB-SubCell"/>
</dbReference>
<comment type="function">
    <text evidence="10">Part of a membrane-bound complex that couples electron transfer with translocation of ions across the membrane.</text>
</comment>
<dbReference type="GO" id="GO:0055085">
    <property type="term" value="P:transmembrane transport"/>
    <property type="evidence" value="ECO:0007669"/>
    <property type="project" value="InterPro"/>
</dbReference>
<sequence length="313" mass="33368">MYNVSVSPHIRDKSSTRKIMIDVCIALVPTLAFGVWHFGVNALIVIISSVLSCVVSEAVFELIVKKPITVFDFSAVVTGLILALNMPPDIAWWVPAVGGVFAIVIVKMLFGGIGQNIMNPALAARCFLLISFASRMTDFSVDGVSSATPLAVLKTGGSIDLLDAFLGFKSGCIGEVSVLAILIGAAYLLIKKVISIRIPAVYILSTALFIFIFSLATDGMPTWQFMVGELLSGGLMAGAFFMATDYTTSPITKWGQVMYAAVIGFLTAVFRILGSSAEGVSYAIIISNLLVPVIEKVTVPRPFGVKKKEKKGA</sequence>
<dbReference type="InterPro" id="IPR011303">
    <property type="entry name" value="RnfD_bac"/>
</dbReference>
<evidence type="ECO:0000256" key="6">
    <source>
        <dbReference type="ARBA" id="ARBA00022967"/>
    </source>
</evidence>
<dbReference type="EC" id="7.-.-.-" evidence="10"/>
<organism evidence="11 12">
    <name type="scientific">Candidatus Eubacterium faecipullorum</name>
    <dbReference type="NCBI Taxonomy" id="2838571"/>
    <lineage>
        <taxon>Bacteria</taxon>
        <taxon>Bacillati</taxon>
        <taxon>Bacillota</taxon>
        <taxon>Clostridia</taxon>
        <taxon>Eubacteriales</taxon>
        <taxon>Eubacteriaceae</taxon>
        <taxon>Eubacterium</taxon>
    </lineage>
</organism>
<dbReference type="PANTHER" id="PTHR30578">
    <property type="entry name" value="ELECTRON TRANSPORT COMPLEX PROTEIN RNFD"/>
    <property type="match status" value="1"/>
</dbReference>
<keyword evidence="4 10" id="KW-0288">FMN</keyword>
<dbReference type="EMBL" id="DXGE01000018">
    <property type="protein sequence ID" value="HIW85696.1"/>
    <property type="molecule type" value="Genomic_DNA"/>
</dbReference>
<evidence type="ECO:0000256" key="4">
    <source>
        <dbReference type="ARBA" id="ARBA00022643"/>
    </source>
</evidence>
<dbReference type="GO" id="GO:0022900">
    <property type="term" value="P:electron transport chain"/>
    <property type="evidence" value="ECO:0007669"/>
    <property type="project" value="UniProtKB-UniRule"/>
</dbReference>
<evidence type="ECO:0000313" key="11">
    <source>
        <dbReference type="EMBL" id="HIW85696.1"/>
    </source>
</evidence>
<comment type="cofactor">
    <cofactor evidence="10">
        <name>FMN</name>
        <dbReference type="ChEBI" id="CHEBI:58210"/>
    </cofactor>
</comment>
<proteinExistence type="inferred from homology"/>
<evidence type="ECO:0000256" key="8">
    <source>
        <dbReference type="ARBA" id="ARBA00022989"/>
    </source>
</evidence>
<feature type="transmembrane region" description="Helical" evidence="10">
    <location>
        <begin position="19"/>
        <end position="36"/>
    </location>
</feature>
<feature type="modified residue" description="FMN phosphoryl threonine" evidence="10">
    <location>
        <position position="148"/>
    </location>
</feature>
<comment type="subunit">
    <text evidence="10">The complex is composed of six subunits: RnfA, RnfB, RnfC, RnfD, RnfE and RnfG.</text>
</comment>
<protein>
    <recommendedName>
        <fullName evidence="10">Ion-translocating oxidoreductase complex subunit D</fullName>
        <ecNumber evidence="10">7.-.-.-</ecNumber>
    </recommendedName>
    <alternativeName>
        <fullName evidence="10">Rnf electron transport complex subunit D</fullName>
    </alternativeName>
</protein>
<comment type="caution">
    <text evidence="11">The sequence shown here is derived from an EMBL/GenBank/DDBJ whole genome shotgun (WGS) entry which is preliminary data.</text>
</comment>
<dbReference type="AlphaFoldDB" id="A0A9D1UGG7"/>
<evidence type="ECO:0000256" key="5">
    <source>
        <dbReference type="ARBA" id="ARBA00022692"/>
    </source>
</evidence>
<keyword evidence="6 10" id="KW-1278">Translocase</keyword>
<gene>
    <name evidence="10" type="primary">rnfD</name>
    <name evidence="11" type="ORF">IAA48_04295</name>
</gene>
<dbReference type="InterPro" id="IPR004338">
    <property type="entry name" value="NqrB/RnfD"/>
</dbReference>
<name>A0A9D1UGG7_9FIRM</name>
<keyword evidence="7 10" id="KW-0249">Electron transport</keyword>
<reference evidence="11" key="1">
    <citation type="journal article" date="2021" name="PeerJ">
        <title>Extensive microbial diversity within the chicken gut microbiome revealed by metagenomics and culture.</title>
        <authorList>
            <person name="Gilroy R."/>
            <person name="Ravi A."/>
            <person name="Getino M."/>
            <person name="Pursley I."/>
            <person name="Horton D.L."/>
            <person name="Alikhan N.F."/>
            <person name="Baker D."/>
            <person name="Gharbi K."/>
            <person name="Hall N."/>
            <person name="Watson M."/>
            <person name="Adriaenssens E.M."/>
            <person name="Foster-Nyarko E."/>
            <person name="Jarju S."/>
            <person name="Secka A."/>
            <person name="Antonio M."/>
            <person name="Oren A."/>
            <person name="Chaudhuri R.R."/>
            <person name="La Ragione R."/>
            <person name="Hildebrand F."/>
            <person name="Pallen M.J."/>
        </authorList>
    </citation>
    <scope>NUCLEOTIDE SEQUENCE</scope>
    <source>
        <strain evidence="11">421</strain>
    </source>
</reference>
<dbReference type="NCBIfam" id="TIGR01946">
    <property type="entry name" value="rnfD"/>
    <property type="match status" value="1"/>
</dbReference>
<keyword evidence="10" id="KW-1003">Cell membrane</keyword>
<dbReference type="HAMAP" id="MF_00462">
    <property type="entry name" value="RsxD_RnfD"/>
    <property type="match status" value="1"/>
</dbReference>
<keyword evidence="3 10" id="KW-0285">Flavoprotein</keyword>
<comment type="subcellular location">
    <subcellularLocation>
        <location evidence="10">Cell membrane</location>
        <topology evidence="10">Multi-pass membrane protein</topology>
    </subcellularLocation>
</comment>
<feature type="transmembrane region" description="Helical" evidence="10">
    <location>
        <begin position="200"/>
        <end position="217"/>
    </location>
</feature>
<evidence type="ECO:0000256" key="10">
    <source>
        <dbReference type="HAMAP-Rule" id="MF_00462"/>
    </source>
</evidence>